<comment type="caution">
    <text evidence="2">The sequence shown here is derived from an EMBL/GenBank/DDBJ whole genome shotgun (WGS) entry which is preliminary data.</text>
</comment>
<dbReference type="Gene3D" id="3.30.750.24">
    <property type="entry name" value="STAS domain"/>
    <property type="match status" value="1"/>
</dbReference>
<evidence type="ECO:0000313" key="2">
    <source>
        <dbReference type="EMBL" id="TPW74512.1"/>
    </source>
</evidence>
<protein>
    <submittedName>
        <fullName evidence="2">STAS domain-containing protein</fullName>
    </submittedName>
</protein>
<organism evidence="2 3">
    <name type="scientific">Schumannella soli</name>
    <dbReference type="NCBI Taxonomy" id="2590779"/>
    <lineage>
        <taxon>Bacteria</taxon>
        <taxon>Bacillati</taxon>
        <taxon>Actinomycetota</taxon>
        <taxon>Actinomycetes</taxon>
        <taxon>Micrococcales</taxon>
        <taxon>Microbacteriaceae</taxon>
        <taxon>Schumannella</taxon>
    </lineage>
</organism>
<keyword evidence="3" id="KW-1185">Reference proteome</keyword>
<reference evidence="2 3" key="1">
    <citation type="submission" date="2019-06" db="EMBL/GenBank/DDBJ databases">
        <authorList>
            <person name="Li F."/>
        </authorList>
    </citation>
    <scope>NUCLEOTIDE SEQUENCE [LARGE SCALE GENOMIC DNA]</scope>
    <source>
        <strain evidence="2 3">10F1D-1</strain>
    </source>
</reference>
<dbReference type="InterPro" id="IPR036513">
    <property type="entry name" value="STAS_dom_sf"/>
</dbReference>
<proteinExistence type="predicted"/>
<evidence type="ECO:0000313" key="3">
    <source>
        <dbReference type="Proteomes" id="UP000316252"/>
    </source>
</evidence>
<dbReference type="PROSITE" id="PS50801">
    <property type="entry name" value="STAS"/>
    <property type="match status" value="1"/>
</dbReference>
<accession>A0A506XXU2</accession>
<name>A0A506XXU2_9MICO</name>
<feature type="domain" description="STAS" evidence="1">
    <location>
        <begin position="5"/>
        <end position="115"/>
    </location>
</feature>
<dbReference type="InterPro" id="IPR002645">
    <property type="entry name" value="STAS_dom"/>
</dbReference>
<dbReference type="Pfam" id="PF01740">
    <property type="entry name" value="STAS"/>
    <property type="match status" value="1"/>
</dbReference>
<dbReference type="RefSeq" id="WP_141164150.1">
    <property type="nucleotide sequence ID" value="NZ_VHQG01000004.1"/>
</dbReference>
<dbReference type="OrthoDB" id="4949549at2"/>
<dbReference type="AlphaFoldDB" id="A0A506XXU2"/>
<dbReference type="EMBL" id="VHQG01000004">
    <property type="protein sequence ID" value="TPW74512.1"/>
    <property type="molecule type" value="Genomic_DNA"/>
</dbReference>
<sequence length="115" mass="11630">MSLLTVPAPTTAPDAVELEIDGPLDAAAVLRLRPDVIASQQDGPAVVLVDVTSADRVTASGIAGLLELLRIVRSAGGDLRVIGDSAGLATARAALQLTTIVAVYRGRAHALAGIV</sequence>
<dbReference type="SUPFAM" id="SSF52091">
    <property type="entry name" value="SpoIIaa-like"/>
    <property type="match status" value="1"/>
</dbReference>
<dbReference type="Proteomes" id="UP000316252">
    <property type="component" value="Unassembled WGS sequence"/>
</dbReference>
<evidence type="ECO:0000259" key="1">
    <source>
        <dbReference type="PROSITE" id="PS50801"/>
    </source>
</evidence>
<gene>
    <name evidence="2" type="ORF">FJ657_12980</name>
</gene>